<keyword evidence="1" id="KW-0227">DNA damage</keyword>
<gene>
    <name evidence="3" type="ordered locus">BN4_20059</name>
</gene>
<name>M1WKS7_PSEP2</name>
<dbReference type="HOGENOM" id="CLU_000445_52_5_7"/>
<dbReference type="SUPFAM" id="SSF46767">
    <property type="entry name" value="Methylated DNA-protein cysteine methyltransferase, C-terminal domain"/>
    <property type="match status" value="1"/>
</dbReference>
<dbReference type="EMBL" id="FO203427">
    <property type="protein sequence ID" value="CCH50121.1"/>
    <property type="molecule type" value="Genomic_DNA"/>
</dbReference>
<evidence type="ECO:0000259" key="2">
    <source>
        <dbReference type="Pfam" id="PF01035"/>
    </source>
</evidence>
<accession>M1WKS7</accession>
<dbReference type="GO" id="GO:0003824">
    <property type="term" value="F:catalytic activity"/>
    <property type="evidence" value="ECO:0007669"/>
    <property type="project" value="InterPro"/>
</dbReference>
<dbReference type="PANTHER" id="PTHR42942">
    <property type="entry name" value="6-O-METHYLGUANINE DNA METHYLTRANSFERASE"/>
    <property type="match status" value="1"/>
</dbReference>
<organism evidence="3 4">
    <name type="scientific">Pseudodesulfovibrio piezophilus (strain DSM 21447 / JCM 15486 / C1TLV30)</name>
    <name type="common">Desulfovibrio piezophilus</name>
    <dbReference type="NCBI Taxonomy" id="1322246"/>
    <lineage>
        <taxon>Bacteria</taxon>
        <taxon>Pseudomonadati</taxon>
        <taxon>Thermodesulfobacteriota</taxon>
        <taxon>Desulfovibrionia</taxon>
        <taxon>Desulfovibrionales</taxon>
        <taxon>Desulfovibrionaceae</taxon>
    </lineage>
</organism>
<dbReference type="CDD" id="cd06445">
    <property type="entry name" value="ATase"/>
    <property type="match status" value="1"/>
</dbReference>
<dbReference type="AlphaFoldDB" id="M1WKS7"/>
<dbReference type="PATRIC" id="fig|879567.3.peg.3110"/>
<dbReference type="PANTHER" id="PTHR42942:SF1">
    <property type="entry name" value="ALKYLTRANSFERASE-LIKE PROTEIN 1"/>
    <property type="match status" value="1"/>
</dbReference>
<sequence>MADFTNAYWIVFMTRLPFTDLVIDLIKSIPAGKVATYGGIARMAGKSRGARQVAYILHSFSAKEGLPWHRVVNRAGCISLRPGFGYEEQKDRLISEGVVFDEKDTLDFGRFLWIPGPEECQETTPPRDITSCGGNDS</sequence>
<dbReference type="eggNOG" id="COG3695">
    <property type="taxonomic scope" value="Bacteria"/>
</dbReference>
<feature type="domain" description="Methylated-DNA-[protein]-cysteine S-methyltransferase DNA binding" evidence="2">
    <location>
        <begin position="17"/>
        <end position="98"/>
    </location>
</feature>
<protein>
    <recommendedName>
        <fullName evidence="2">Methylated-DNA-[protein]-cysteine S-methyltransferase DNA binding domain-containing protein</fullName>
    </recommendedName>
</protein>
<evidence type="ECO:0000313" key="4">
    <source>
        <dbReference type="Proteomes" id="UP000011724"/>
    </source>
</evidence>
<dbReference type="InterPro" id="IPR052520">
    <property type="entry name" value="ATL_DNA_repair"/>
</dbReference>
<proteinExistence type="predicted"/>
<dbReference type="InterPro" id="IPR014048">
    <property type="entry name" value="MethylDNA_cys_MeTrfase_DNA-bd"/>
</dbReference>
<dbReference type="Proteomes" id="UP000011724">
    <property type="component" value="Chromosome"/>
</dbReference>
<dbReference type="GO" id="GO:0006281">
    <property type="term" value="P:DNA repair"/>
    <property type="evidence" value="ECO:0007669"/>
    <property type="project" value="InterPro"/>
</dbReference>
<dbReference type="KEGG" id="dpi:BN4_20059"/>
<dbReference type="BioCyc" id="DPIE1322246:BN4_RS14540-MONOMER"/>
<dbReference type="Pfam" id="PF01035">
    <property type="entry name" value="DNA_binding_1"/>
    <property type="match status" value="1"/>
</dbReference>
<evidence type="ECO:0000256" key="1">
    <source>
        <dbReference type="ARBA" id="ARBA00022763"/>
    </source>
</evidence>
<reference evidence="4" key="2">
    <citation type="journal article" date="2013" name="Stand. Genomic Sci.">
        <title>Complete genome sequence of Desulfocapsa sulfexigens, a marine deltaproteobacterium specialized in disproportionating inorganic sulfur compounds.</title>
        <authorList>
            <person name="Finster K.W."/>
            <person name="Kjeldsen K.U."/>
            <person name="Kube M."/>
            <person name="Reinhardt R."/>
            <person name="Mussmann M."/>
            <person name="Amann R."/>
            <person name="Schreiber L."/>
        </authorList>
    </citation>
    <scope>NUCLEOTIDE SEQUENCE [LARGE SCALE GENOMIC DNA]</scope>
    <source>
        <strain evidence="4">DSM 10523 / SB164P1</strain>
    </source>
</reference>
<reference evidence="3 4" key="1">
    <citation type="journal article" date="2013" name="PLoS ONE">
        <title>The first genomic and proteomic characterization of a deep-sea sulfate reducer: insights into the piezophilic lifestyle of Desulfovibrio piezophilus.</title>
        <authorList>
            <person name="Pradel N."/>
            <person name="Ji B."/>
            <person name="Gimenez G."/>
            <person name="Talla E."/>
            <person name="Lenoble P."/>
            <person name="Garel M."/>
            <person name="Tamburini C."/>
            <person name="Fourquet P."/>
            <person name="Lebrun R."/>
            <person name="Bertin P."/>
            <person name="Denis Y."/>
            <person name="Pophillat M."/>
            <person name="Barbe V."/>
            <person name="Ollivier B."/>
            <person name="Dolla A."/>
        </authorList>
    </citation>
    <scope>NUCLEOTIDE SEQUENCE [LARGE SCALE GENOMIC DNA]</scope>
    <source>
        <strain evidence="4">DSM 10523 / SB164P1</strain>
    </source>
</reference>
<evidence type="ECO:0000313" key="3">
    <source>
        <dbReference type="EMBL" id="CCH50121.1"/>
    </source>
</evidence>
<dbReference type="Gene3D" id="1.10.10.10">
    <property type="entry name" value="Winged helix-like DNA-binding domain superfamily/Winged helix DNA-binding domain"/>
    <property type="match status" value="1"/>
</dbReference>
<keyword evidence="4" id="KW-1185">Reference proteome</keyword>
<dbReference type="InterPro" id="IPR036217">
    <property type="entry name" value="MethylDNA_cys_MeTrfase_DNAb"/>
</dbReference>
<dbReference type="STRING" id="1322246.BN4_20059"/>
<dbReference type="InterPro" id="IPR036388">
    <property type="entry name" value="WH-like_DNA-bd_sf"/>
</dbReference>